<evidence type="ECO:0000256" key="4">
    <source>
        <dbReference type="ARBA" id="ARBA00022989"/>
    </source>
</evidence>
<feature type="transmembrane region" description="Helical" evidence="6">
    <location>
        <begin position="352"/>
        <end position="372"/>
    </location>
</feature>
<keyword evidence="4 6" id="KW-1133">Transmembrane helix</keyword>
<dbReference type="CDD" id="cd06173">
    <property type="entry name" value="MFS_MefA_like"/>
    <property type="match status" value="1"/>
</dbReference>
<evidence type="ECO:0000256" key="2">
    <source>
        <dbReference type="ARBA" id="ARBA00022475"/>
    </source>
</evidence>
<organism evidence="7 8">
    <name type="scientific">Catenulispora acidiphila (strain DSM 44928 / JCM 14897 / NBRC 102108 / NRRL B-24433 / ID139908)</name>
    <dbReference type="NCBI Taxonomy" id="479433"/>
    <lineage>
        <taxon>Bacteria</taxon>
        <taxon>Bacillati</taxon>
        <taxon>Actinomycetota</taxon>
        <taxon>Actinomycetes</taxon>
        <taxon>Catenulisporales</taxon>
        <taxon>Catenulisporaceae</taxon>
        <taxon>Catenulispora</taxon>
    </lineage>
</organism>
<dbReference type="InterPro" id="IPR036259">
    <property type="entry name" value="MFS_trans_sf"/>
</dbReference>
<dbReference type="eggNOG" id="COG0738">
    <property type="taxonomic scope" value="Bacteria"/>
</dbReference>
<keyword evidence="3 6" id="KW-0812">Transmembrane</keyword>
<dbReference type="SUPFAM" id="SSF103473">
    <property type="entry name" value="MFS general substrate transporter"/>
    <property type="match status" value="1"/>
</dbReference>
<feature type="transmembrane region" description="Helical" evidence="6">
    <location>
        <begin position="307"/>
        <end position="331"/>
    </location>
</feature>
<protein>
    <submittedName>
        <fullName evidence="7">Major facilitator superfamily MFS_1</fullName>
    </submittedName>
</protein>
<feature type="transmembrane region" description="Helical" evidence="6">
    <location>
        <begin position="378"/>
        <end position="397"/>
    </location>
</feature>
<feature type="transmembrane region" description="Helical" evidence="6">
    <location>
        <begin position="248"/>
        <end position="271"/>
    </location>
</feature>
<dbReference type="InParanoid" id="C7Q278"/>
<dbReference type="GO" id="GO:0022857">
    <property type="term" value="F:transmembrane transporter activity"/>
    <property type="evidence" value="ECO:0007669"/>
    <property type="project" value="InterPro"/>
</dbReference>
<gene>
    <name evidence="7" type="ordered locus">Caci_8802</name>
</gene>
<evidence type="ECO:0000256" key="5">
    <source>
        <dbReference type="ARBA" id="ARBA00023136"/>
    </source>
</evidence>
<dbReference type="Pfam" id="PF07690">
    <property type="entry name" value="MFS_1"/>
    <property type="match status" value="1"/>
</dbReference>
<keyword evidence="8" id="KW-1185">Reference proteome</keyword>
<dbReference type="Gene3D" id="1.20.1250.20">
    <property type="entry name" value="MFS general substrate transporter like domains"/>
    <property type="match status" value="1"/>
</dbReference>
<dbReference type="GO" id="GO:0005886">
    <property type="term" value="C:plasma membrane"/>
    <property type="evidence" value="ECO:0007669"/>
    <property type="project" value="UniProtKB-SubCell"/>
</dbReference>
<dbReference type="AlphaFoldDB" id="C7Q278"/>
<keyword evidence="2" id="KW-1003">Cell membrane</keyword>
<proteinExistence type="predicted"/>
<dbReference type="HOGENOM" id="CLU_034180_13_2_11"/>
<name>C7Q278_CATAD</name>
<accession>C7Q278</accession>
<dbReference type="PANTHER" id="PTHR23513:SF6">
    <property type="entry name" value="MAJOR FACILITATOR SUPERFAMILY ASSOCIATED DOMAIN-CONTAINING PROTEIN"/>
    <property type="match status" value="1"/>
</dbReference>
<evidence type="ECO:0000313" key="7">
    <source>
        <dbReference type="EMBL" id="ACU77615.1"/>
    </source>
</evidence>
<feature type="transmembrane region" description="Helical" evidence="6">
    <location>
        <begin position="283"/>
        <end position="301"/>
    </location>
</feature>
<feature type="transmembrane region" description="Helical" evidence="6">
    <location>
        <begin position="43"/>
        <end position="63"/>
    </location>
</feature>
<dbReference type="Proteomes" id="UP000000851">
    <property type="component" value="Chromosome"/>
</dbReference>
<dbReference type="InterPro" id="IPR011701">
    <property type="entry name" value="MFS"/>
</dbReference>
<evidence type="ECO:0000256" key="1">
    <source>
        <dbReference type="ARBA" id="ARBA00004651"/>
    </source>
</evidence>
<sequence>MTADFPKFWFGETVSLLGTQVSNLALPLTAISTFHASNAEVGVLRFLQLAPYIGFALVFGAWADRVRRRHVMIATNLVRMALVGVVPALAARHELSMPLLLVIACAVGVASVMFDVSWMPYAPTLVDGDERRYVEISAKMGMSSSASDVAGPGLAGLLVSVLSAPTALVVDACSYAVSVTSLLAIRKQEPRPTPTAQRNLPREIREGLAWVFGTRILRWLAFVGFCCNFSMITVWTMFLLYGTQELHLAASTLGAIFATASVGGLIGAMVSRAVIARFRLGRVYFCAQTALLAGPTLIAVAGGPKAVVVALVTGSFFTTYLGLGIANVVIVSLRQAATPQALLSRMTACFRMLLFGGGALGGLTAGLLSGAIGDRDALIAAAVFSAAVVVALALSPVSRLRELPA</sequence>
<dbReference type="EMBL" id="CP001700">
    <property type="protein sequence ID" value="ACU77615.1"/>
    <property type="molecule type" value="Genomic_DNA"/>
</dbReference>
<dbReference type="KEGG" id="cai:Caci_8802"/>
<reference evidence="7 8" key="1">
    <citation type="journal article" date="2009" name="Stand. Genomic Sci.">
        <title>Complete genome sequence of Catenulispora acidiphila type strain (ID 139908).</title>
        <authorList>
            <person name="Copeland A."/>
            <person name="Lapidus A."/>
            <person name="Glavina Del Rio T."/>
            <person name="Nolan M."/>
            <person name="Lucas S."/>
            <person name="Chen F."/>
            <person name="Tice H."/>
            <person name="Cheng J.F."/>
            <person name="Bruce D."/>
            <person name="Goodwin L."/>
            <person name="Pitluck S."/>
            <person name="Mikhailova N."/>
            <person name="Pati A."/>
            <person name="Ivanova N."/>
            <person name="Mavromatis K."/>
            <person name="Chen A."/>
            <person name="Palaniappan K."/>
            <person name="Chain P."/>
            <person name="Land M."/>
            <person name="Hauser L."/>
            <person name="Chang Y.J."/>
            <person name="Jeffries C.D."/>
            <person name="Chertkov O."/>
            <person name="Brettin T."/>
            <person name="Detter J.C."/>
            <person name="Han C."/>
            <person name="Ali Z."/>
            <person name="Tindall B.J."/>
            <person name="Goker M."/>
            <person name="Bristow J."/>
            <person name="Eisen J.A."/>
            <person name="Markowitz V."/>
            <person name="Hugenholtz P."/>
            <person name="Kyrpides N.C."/>
            <person name="Klenk H.P."/>
        </authorList>
    </citation>
    <scope>NUCLEOTIDE SEQUENCE [LARGE SCALE GENOMIC DNA]</scope>
    <source>
        <strain evidence="8">DSM 44928 / JCM 14897 / NBRC 102108 / NRRL B-24433 / ID139908</strain>
    </source>
</reference>
<evidence type="ECO:0000256" key="3">
    <source>
        <dbReference type="ARBA" id="ARBA00022692"/>
    </source>
</evidence>
<keyword evidence="5 6" id="KW-0472">Membrane</keyword>
<dbReference type="RefSeq" id="WP_015797339.1">
    <property type="nucleotide sequence ID" value="NC_013131.1"/>
</dbReference>
<evidence type="ECO:0000256" key="6">
    <source>
        <dbReference type="SAM" id="Phobius"/>
    </source>
</evidence>
<evidence type="ECO:0000313" key="8">
    <source>
        <dbReference type="Proteomes" id="UP000000851"/>
    </source>
</evidence>
<feature type="transmembrane region" description="Helical" evidence="6">
    <location>
        <begin position="219"/>
        <end position="242"/>
    </location>
</feature>
<dbReference type="STRING" id="479433.Caci_8802"/>
<comment type="subcellular location">
    <subcellularLocation>
        <location evidence="1">Cell membrane</location>
        <topology evidence="1">Multi-pass membrane protein</topology>
    </subcellularLocation>
</comment>
<feature type="transmembrane region" description="Helical" evidence="6">
    <location>
        <begin position="95"/>
        <end position="114"/>
    </location>
</feature>
<dbReference type="PANTHER" id="PTHR23513">
    <property type="entry name" value="INTEGRAL MEMBRANE EFFLUX PROTEIN-RELATED"/>
    <property type="match status" value="1"/>
</dbReference>
<dbReference type="OrthoDB" id="9815525at2"/>